<organism evidence="9 10">
    <name type="scientific">Cyclobacterium marinum (strain ATCC 25205 / DSM 745 / LMG 13164 / NCIMB 1802)</name>
    <name type="common">Flectobacillus marinus</name>
    <dbReference type="NCBI Taxonomy" id="880070"/>
    <lineage>
        <taxon>Bacteria</taxon>
        <taxon>Pseudomonadati</taxon>
        <taxon>Bacteroidota</taxon>
        <taxon>Cytophagia</taxon>
        <taxon>Cytophagales</taxon>
        <taxon>Cyclobacteriaceae</taxon>
        <taxon>Cyclobacterium</taxon>
    </lineage>
</organism>
<comment type="PTM">
    <text evidence="6">Binds 1 heme c group covalently per subunit.</text>
</comment>
<dbReference type="Pfam" id="PF00034">
    <property type="entry name" value="Cytochrom_C"/>
    <property type="match status" value="1"/>
</dbReference>
<feature type="signal peptide" evidence="7">
    <location>
        <begin position="1"/>
        <end position="20"/>
    </location>
</feature>
<name>G0IY99_CYCMS</name>
<feature type="binding site" description="covalent" evidence="6">
    <location>
        <position position="120"/>
    </location>
    <ligand>
        <name>heme c</name>
        <dbReference type="ChEBI" id="CHEBI:61717"/>
    </ligand>
</feature>
<dbReference type="PROSITE" id="PS51007">
    <property type="entry name" value="CYTC"/>
    <property type="match status" value="1"/>
</dbReference>
<dbReference type="GO" id="GO:0020037">
    <property type="term" value="F:heme binding"/>
    <property type="evidence" value="ECO:0007669"/>
    <property type="project" value="InterPro"/>
</dbReference>
<sequence>MKFNLNLSMAFIASAMVAVSACGGSGSSDSASSESTTAPPPAPVEEISLEEKYKDDPIFIKGSELMGQNDCPSCHMLERKIVGPSYADVAAKYESTDENVELLAGRVIAGSVGTWGEIPMPAHPTLSEEDAKDLAKFVLLLKK</sequence>
<feature type="chain" id="PRO_5003401382" evidence="7">
    <location>
        <begin position="21"/>
        <end position="143"/>
    </location>
</feature>
<keyword evidence="7" id="KW-0732">Signal</keyword>
<dbReference type="GO" id="GO:0009055">
    <property type="term" value="F:electron transfer activity"/>
    <property type="evidence" value="ECO:0007669"/>
    <property type="project" value="InterPro"/>
</dbReference>
<dbReference type="GO" id="GO:0005506">
    <property type="term" value="F:iron ion binding"/>
    <property type="evidence" value="ECO:0007669"/>
    <property type="project" value="InterPro"/>
</dbReference>
<protein>
    <submittedName>
        <fullName evidence="9">Cytochrome c class I</fullName>
    </submittedName>
</protein>
<keyword evidence="4" id="KW-0249">Electron transport</keyword>
<evidence type="ECO:0000256" key="3">
    <source>
        <dbReference type="ARBA" id="ARBA00022723"/>
    </source>
</evidence>
<dbReference type="InterPro" id="IPR009056">
    <property type="entry name" value="Cyt_c-like_dom"/>
</dbReference>
<dbReference type="STRING" id="880070.Cycma_1882"/>
<dbReference type="PRINTS" id="PR00606">
    <property type="entry name" value="CYTCHROMECID"/>
</dbReference>
<dbReference type="InterPro" id="IPR036909">
    <property type="entry name" value="Cyt_c-like_dom_sf"/>
</dbReference>
<keyword evidence="3 6" id="KW-0479">Metal-binding</keyword>
<keyword evidence="5 6" id="KW-0408">Iron</keyword>
<evidence type="ECO:0000256" key="2">
    <source>
        <dbReference type="ARBA" id="ARBA00022617"/>
    </source>
</evidence>
<dbReference type="SUPFAM" id="SSF46626">
    <property type="entry name" value="Cytochrome c"/>
    <property type="match status" value="1"/>
</dbReference>
<reference evidence="10" key="1">
    <citation type="submission" date="2011-07" db="EMBL/GenBank/DDBJ databases">
        <title>The complete genome of Cyclobacterium marinum DSM 745.</title>
        <authorList>
            <person name="Lucas S."/>
            <person name="Han J."/>
            <person name="Lapidus A."/>
            <person name="Bruce D."/>
            <person name="Goodwin L."/>
            <person name="Pitluck S."/>
            <person name="Peters L."/>
            <person name="Kyrpides N."/>
            <person name="Mavromatis K."/>
            <person name="Ivanova N."/>
            <person name="Ovchinnikova G."/>
            <person name="Chertkov O."/>
            <person name="Detter J.C."/>
            <person name="Tapia R."/>
            <person name="Han C."/>
            <person name="Land M."/>
            <person name="Hauser L."/>
            <person name="Markowitz V."/>
            <person name="Cheng J.-F."/>
            <person name="Hugenholtz P."/>
            <person name="Woyke T."/>
            <person name="Wu D."/>
            <person name="Tindall B."/>
            <person name="Schuetze A."/>
            <person name="Brambilla E."/>
            <person name="Klenk H.-P."/>
            <person name="Eisen J.A."/>
        </authorList>
    </citation>
    <scope>NUCLEOTIDE SEQUENCE [LARGE SCALE GENOMIC DNA]</scope>
    <source>
        <strain evidence="10">ATCC 25205 / DSM 745 / LMG 13164 / NCIMB 1802</strain>
    </source>
</reference>
<evidence type="ECO:0000313" key="9">
    <source>
        <dbReference type="EMBL" id="AEL25634.1"/>
    </source>
</evidence>
<evidence type="ECO:0000256" key="7">
    <source>
        <dbReference type="SAM" id="SignalP"/>
    </source>
</evidence>
<dbReference type="AlphaFoldDB" id="G0IY99"/>
<evidence type="ECO:0000256" key="1">
    <source>
        <dbReference type="ARBA" id="ARBA00022448"/>
    </source>
</evidence>
<dbReference type="KEGG" id="cmr:Cycma_1882"/>
<feature type="binding site" description="covalent" evidence="6">
    <location>
        <position position="71"/>
    </location>
    <ligand>
        <name>heme c</name>
        <dbReference type="ChEBI" id="CHEBI:61717"/>
    </ligand>
</feature>
<evidence type="ECO:0000313" key="10">
    <source>
        <dbReference type="Proteomes" id="UP000001635"/>
    </source>
</evidence>
<accession>G0IY99</accession>
<evidence type="ECO:0000256" key="6">
    <source>
        <dbReference type="PIRSR" id="PIRSR602324-1"/>
    </source>
</evidence>
<dbReference type="HOGENOM" id="CLU_141558_0_0_10"/>
<proteinExistence type="predicted"/>
<dbReference type="Gene3D" id="1.10.760.10">
    <property type="entry name" value="Cytochrome c-like domain"/>
    <property type="match status" value="1"/>
</dbReference>
<evidence type="ECO:0000259" key="8">
    <source>
        <dbReference type="PROSITE" id="PS51007"/>
    </source>
</evidence>
<evidence type="ECO:0000256" key="5">
    <source>
        <dbReference type="ARBA" id="ARBA00023004"/>
    </source>
</evidence>
<gene>
    <name evidence="9" type="ordered locus">Cycma_1882</name>
</gene>
<dbReference type="RefSeq" id="WP_014019929.1">
    <property type="nucleotide sequence ID" value="NC_015914.1"/>
</dbReference>
<dbReference type="InterPro" id="IPR002324">
    <property type="entry name" value="Cyt_c_ID"/>
</dbReference>
<feature type="binding site" description="covalent" evidence="6">
    <location>
        <position position="75"/>
    </location>
    <ligand>
        <name>heme c</name>
        <dbReference type="ChEBI" id="CHEBI:61717"/>
    </ligand>
</feature>
<dbReference type="OrthoDB" id="9814063at2"/>
<dbReference type="PROSITE" id="PS51257">
    <property type="entry name" value="PROKAR_LIPOPROTEIN"/>
    <property type="match status" value="1"/>
</dbReference>
<keyword evidence="10" id="KW-1185">Reference proteome</keyword>
<feature type="domain" description="Cytochrome c" evidence="8">
    <location>
        <begin position="50"/>
        <end position="142"/>
    </location>
</feature>
<evidence type="ECO:0000256" key="4">
    <source>
        <dbReference type="ARBA" id="ARBA00022982"/>
    </source>
</evidence>
<dbReference type="EMBL" id="CP002955">
    <property type="protein sequence ID" value="AEL25634.1"/>
    <property type="molecule type" value="Genomic_DNA"/>
</dbReference>
<dbReference type="Proteomes" id="UP000001635">
    <property type="component" value="Chromosome"/>
</dbReference>
<keyword evidence="1" id="KW-0813">Transport</keyword>
<dbReference type="eggNOG" id="COG4654">
    <property type="taxonomic scope" value="Bacteria"/>
</dbReference>
<keyword evidence="2 6" id="KW-0349">Heme</keyword>